<feature type="compositionally biased region" description="Basic and acidic residues" evidence="1">
    <location>
        <begin position="190"/>
        <end position="215"/>
    </location>
</feature>
<reference evidence="2" key="1">
    <citation type="submission" date="2021-01" db="EMBL/GenBank/DDBJ databases">
        <authorList>
            <person name="Corre E."/>
            <person name="Pelletier E."/>
            <person name="Niang G."/>
            <person name="Scheremetjew M."/>
            <person name="Finn R."/>
            <person name="Kale V."/>
            <person name="Holt S."/>
            <person name="Cochrane G."/>
            <person name="Meng A."/>
            <person name="Brown T."/>
            <person name="Cohen L."/>
        </authorList>
    </citation>
    <scope>NUCLEOTIDE SEQUENCE</scope>
    <source>
        <strain evidence="2">CCMP281</strain>
    </source>
</reference>
<evidence type="ECO:0000256" key="1">
    <source>
        <dbReference type="SAM" id="MobiDB-lite"/>
    </source>
</evidence>
<organism evidence="2">
    <name type="scientific">Haptolina ericina</name>
    <dbReference type="NCBI Taxonomy" id="156174"/>
    <lineage>
        <taxon>Eukaryota</taxon>
        <taxon>Haptista</taxon>
        <taxon>Haptophyta</taxon>
        <taxon>Prymnesiophyceae</taxon>
        <taxon>Prymnesiales</taxon>
        <taxon>Prymnesiaceae</taxon>
        <taxon>Haptolina</taxon>
    </lineage>
</organism>
<feature type="region of interest" description="Disordered" evidence="1">
    <location>
        <begin position="1"/>
        <end position="61"/>
    </location>
</feature>
<dbReference type="AlphaFoldDB" id="A0A7S3AR25"/>
<protein>
    <submittedName>
        <fullName evidence="2">Uncharacterized protein</fullName>
    </submittedName>
</protein>
<accession>A0A7S3AR25</accession>
<name>A0A7S3AR25_9EUKA</name>
<sequence length="314" mass="34030">MMQPLFQPFQPTHGMDEDSDGDMGQASHSQAGPTGPSHDFMETDDGCHTPGAEEAAAGSEEAKKALDRAVGVLLQTWTDRGDLSRAPDDAEQGLGWDVASLRQLVRTDEAVEAAWRVFCPSGEPQPNDAFSQIVKKRVNSTLGVEQVQAFKVGKNTGPLLGHLASCTSTVAKVWPNVVVSDALRAELPEAAQREQTRRAERAQPAEDEGARKEAAEEGAAEPVAAEQPAAPPPSLDGLSCLAEVAERSLPATPHRGQKRTRTQAVRYTPPASPSARESREIHTWLYLVIWLYPQLWVVGMGLCRAAQRREALWS</sequence>
<dbReference type="EMBL" id="HBHX01023506">
    <property type="protein sequence ID" value="CAE0112406.1"/>
    <property type="molecule type" value="Transcribed_RNA"/>
</dbReference>
<proteinExistence type="predicted"/>
<gene>
    <name evidence="2" type="ORF">HERI1096_LOCUS13066</name>
</gene>
<feature type="region of interest" description="Disordered" evidence="1">
    <location>
        <begin position="190"/>
        <end position="274"/>
    </location>
</feature>
<evidence type="ECO:0000313" key="2">
    <source>
        <dbReference type="EMBL" id="CAE0112406.1"/>
    </source>
</evidence>